<dbReference type="RefSeq" id="WP_159140618.1">
    <property type="nucleotide sequence ID" value="NZ_CP047129.1"/>
</dbReference>
<dbReference type="AlphaFoldDB" id="A0A6I6QZG0"/>
<evidence type="ECO:0000313" key="2">
    <source>
        <dbReference type="Proteomes" id="UP000464884"/>
    </source>
</evidence>
<accession>A0A6I6QZG0</accession>
<dbReference type="EMBL" id="CP047129">
    <property type="protein sequence ID" value="QHB62718.1"/>
    <property type="molecule type" value="Genomic_DNA"/>
</dbReference>
<proteinExistence type="predicted"/>
<sequence>MSGHMTVTRLGDPESPSYLVRRGDLFWSEWYLDETEAAELARALREAGL</sequence>
<name>A0A6I6QZG0_BIFAD</name>
<evidence type="ECO:0000313" key="1">
    <source>
        <dbReference type="EMBL" id="QHB62718.1"/>
    </source>
</evidence>
<dbReference type="Proteomes" id="UP000464884">
    <property type="component" value="Chromosome"/>
</dbReference>
<protein>
    <submittedName>
        <fullName evidence="1">Uncharacterized protein</fullName>
    </submittedName>
</protein>
<reference evidence="1 2" key="1">
    <citation type="submission" date="2019-12" db="EMBL/GenBank/DDBJ databases">
        <title>Draft Genome Sequence of Bifidobacterium adolescentis ZJ2.</title>
        <authorList>
            <person name="Jin Z."/>
        </authorList>
    </citation>
    <scope>NUCLEOTIDE SEQUENCE [LARGE SCALE GENOMIC DNA]</scope>
    <source>
        <strain evidence="1 2">ZJ2</strain>
    </source>
</reference>
<organism evidence="1 2">
    <name type="scientific">Bifidobacterium adolescentis</name>
    <dbReference type="NCBI Taxonomy" id="1680"/>
    <lineage>
        <taxon>Bacteria</taxon>
        <taxon>Bacillati</taxon>
        <taxon>Actinomycetota</taxon>
        <taxon>Actinomycetes</taxon>
        <taxon>Bifidobacteriales</taxon>
        <taxon>Bifidobacteriaceae</taxon>
        <taxon>Bifidobacterium</taxon>
    </lineage>
</organism>
<gene>
    <name evidence="1" type="ORF">F3K97_05175</name>
</gene>